<evidence type="ECO:0000256" key="2">
    <source>
        <dbReference type="SAM" id="Phobius"/>
    </source>
</evidence>
<keyword evidence="2" id="KW-0472">Membrane</keyword>
<reference evidence="3 4" key="1">
    <citation type="submission" date="2020-09" db="EMBL/GenBank/DDBJ databases">
        <title>Pseudoxanthomonas sp. CAU 1598 isolated from sand of Yaerae Beach.</title>
        <authorList>
            <person name="Kim W."/>
        </authorList>
    </citation>
    <scope>NUCLEOTIDE SEQUENCE [LARGE SCALE GENOMIC DNA]</scope>
    <source>
        <strain evidence="3 4">CAU 1598</strain>
    </source>
</reference>
<dbReference type="RefSeq" id="WP_192027475.1">
    <property type="nucleotide sequence ID" value="NZ_JACYTR010000001.1"/>
</dbReference>
<dbReference type="AlphaFoldDB" id="A0AAW3ZHC7"/>
<name>A0AAW3ZHC7_9GAMM</name>
<keyword evidence="4" id="KW-1185">Reference proteome</keyword>
<proteinExistence type="predicted"/>
<gene>
    <name evidence="3" type="ORF">IFO71_00050</name>
</gene>
<protein>
    <submittedName>
        <fullName evidence="3">Uncharacterized protein</fullName>
    </submittedName>
</protein>
<comment type="caution">
    <text evidence="3">The sequence shown here is derived from an EMBL/GenBank/DDBJ whole genome shotgun (WGS) entry which is preliminary data.</text>
</comment>
<accession>A0AAW3ZHC7</accession>
<sequence>MKTLQISIVGIASILMIVGITLMTCAGILAVSRYGHMFPMVKETVHRNKGVEADATEYALESGGPRIVIVDPPEVVKPIPTASATGGTAWGRNSVARENGGTAWGHNSH</sequence>
<organism evidence="3 4">
    <name type="scientific">Pseudomarimonas arenosa</name>
    <dbReference type="NCBI Taxonomy" id="2774145"/>
    <lineage>
        <taxon>Bacteria</taxon>
        <taxon>Pseudomonadati</taxon>
        <taxon>Pseudomonadota</taxon>
        <taxon>Gammaproteobacteria</taxon>
        <taxon>Lysobacterales</taxon>
        <taxon>Lysobacteraceae</taxon>
        <taxon>Pseudomarimonas</taxon>
    </lineage>
</organism>
<evidence type="ECO:0000256" key="1">
    <source>
        <dbReference type="SAM" id="MobiDB-lite"/>
    </source>
</evidence>
<evidence type="ECO:0000313" key="3">
    <source>
        <dbReference type="EMBL" id="MBD8524122.1"/>
    </source>
</evidence>
<feature type="transmembrane region" description="Helical" evidence="2">
    <location>
        <begin position="6"/>
        <end position="31"/>
    </location>
</feature>
<evidence type="ECO:0000313" key="4">
    <source>
        <dbReference type="Proteomes" id="UP000613768"/>
    </source>
</evidence>
<dbReference type="EMBL" id="JACYTR010000001">
    <property type="protein sequence ID" value="MBD8524122.1"/>
    <property type="molecule type" value="Genomic_DNA"/>
</dbReference>
<dbReference type="Proteomes" id="UP000613768">
    <property type="component" value="Unassembled WGS sequence"/>
</dbReference>
<keyword evidence="2" id="KW-1133">Transmembrane helix</keyword>
<feature type="region of interest" description="Disordered" evidence="1">
    <location>
        <begin position="80"/>
        <end position="109"/>
    </location>
</feature>
<keyword evidence="2" id="KW-0812">Transmembrane</keyword>